<sequence>MLWVTRIAFPYLQIVTNVFPLFPVKINAAVIRLQATVLVCS</sequence>
<dbReference type="EMBL" id="GBXM01008239">
    <property type="protein sequence ID" value="JAI00339.1"/>
    <property type="molecule type" value="Transcribed_RNA"/>
</dbReference>
<name>A0A0E9XF92_ANGAN</name>
<proteinExistence type="predicted"/>
<reference evidence="1" key="1">
    <citation type="submission" date="2014-11" db="EMBL/GenBank/DDBJ databases">
        <authorList>
            <person name="Amaro Gonzalez C."/>
        </authorList>
    </citation>
    <scope>NUCLEOTIDE SEQUENCE</scope>
</reference>
<evidence type="ECO:0000313" key="1">
    <source>
        <dbReference type="EMBL" id="JAI00339.1"/>
    </source>
</evidence>
<accession>A0A0E9XF92</accession>
<protein>
    <submittedName>
        <fullName evidence="1">Uncharacterized protein</fullName>
    </submittedName>
</protein>
<reference evidence="1" key="2">
    <citation type="journal article" date="2015" name="Fish Shellfish Immunol.">
        <title>Early steps in the European eel (Anguilla anguilla)-Vibrio vulnificus interaction in the gills: Role of the RtxA13 toxin.</title>
        <authorList>
            <person name="Callol A."/>
            <person name="Pajuelo D."/>
            <person name="Ebbesson L."/>
            <person name="Teles M."/>
            <person name="MacKenzie S."/>
            <person name="Amaro C."/>
        </authorList>
    </citation>
    <scope>NUCLEOTIDE SEQUENCE</scope>
</reference>
<organism evidence="1">
    <name type="scientific">Anguilla anguilla</name>
    <name type="common">European freshwater eel</name>
    <name type="synonym">Muraena anguilla</name>
    <dbReference type="NCBI Taxonomy" id="7936"/>
    <lineage>
        <taxon>Eukaryota</taxon>
        <taxon>Metazoa</taxon>
        <taxon>Chordata</taxon>
        <taxon>Craniata</taxon>
        <taxon>Vertebrata</taxon>
        <taxon>Euteleostomi</taxon>
        <taxon>Actinopterygii</taxon>
        <taxon>Neopterygii</taxon>
        <taxon>Teleostei</taxon>
        <taxon>Anguilliformes</taxon>
        <taxon>Anguillidae</taxon>
        <taxon>Anguilla</taxon>
    </lineage>
</organism>
<dbReference type="AlphaFoldDB" id="A0A0E9XF92"/>